<name>A0A9K3P7U6_9STRA</name>
<dbReference type="Proteomes" id="UP000693970">
    <property type="component" value="Unassembled WGS sequence"/>
</dbReference>
<evidence type="ECO:0000259" key="8">
    <source>
        <dbReference type="PROSITE" id="PS50043"/>
    </source>
</evidence>
<evidence type="ECO:0000313" key="11">
    <source>
        <dbReference type="EMBL" id="KAG7372965.1"/>
    </source>
</evidence>
<dbReference type="EMBL" id="JAGRRH010000108">
    <property type="protein sequence ID" value="KAG7336776.1"/>
    <property type="molecule type" value="Genomic_DNA"/>
</dbReference>
<feature type="compositionally biased region" description="Low complexity" evidence="7">
    <location>
        <begin position="245"/>
        <end position="276"/>
    </location>
</feature>
<keyword evidence="2" id="KW-0902">Two-component regulatory system</keyword>
<dbReference type="GO" id="GO:0032993">
    <property type="term" value="C:protein-DNA complex"/>
    <property type="evidence" value="ECO:0007669"/>
    <property type="project" value="TreeGrafter"/>
</dbReference>
<organism evidence="10 12">
    <name type="scientific">Nitzschia inconspicua</name>
    <dbReference type="NCBI Taxonomy" id="303405"/>
    <lineage>
        <taxon>Eukaryota</taxon>
        <taxon>Sar</taxon>
        <taxon>Stramenopiles</taxon>
        <taxon>Ochrophyta</taxon>
        <taxon>Bacillariophyta</taxon>
        <taxon>Bacillariophyceae</taxon>
        <taxon>Bacillariophycidae</taxon>
        <taxon>Bacillariales</taxon>
        <taxon>Bacillariaceae</taxon>
        <taxon>Nitzschia</taxon>
    </lineage>
</organism>
<keyword evidence="12" id="KW-1185">Reference proteome</keyword>
<feature type="region of interest" description="Disordered" evidence="7">
    <location>
        <begin position="1"/>
        <end position="33"/>
    </location>
</feature>
<dbReference type="Pfam" id="PF00072">
    <property type="entry name" value="Response_reg"/>
    <property type="match status" value="1"/>
</dbReference>
<proteinExistence type="predicted"/>
<feature type="compositionally biased region" description="Acidic residues" evidence="7">
    <location>
        <begin position="277"/>
        <end position="286"/>
    </location>
</feature>
<dbReference type="InterPro" id="IPR039420">
    <property type="entry name" value="WalR-like"/>
</dbReference>
<evidence type="ECO:0000259" key="9">
    <source>
        <dbReference type="PROSITE" id="PS50110"/>
    </source>
</evidence>
<evidence type="ECO:0000256" key="2">
    <source>
        <dbReference type="ARBA" id="ARBA00023012"/>
    </source>
</evidence>
<feature type="region of interest" description="Disordered" evidence="7">
    <location>
        <begin position="245"/>
        <end position="286"/>
    </location>
</feature>
<keyword evidence="1 6" id="KW-0597">Phosphoprotein</keyword>
<dbReference type="AlphaFoldDB" id="A0A9K3P7U6"/>
<accession>A0A9K3P7U6</accession>
<dbReference type="GO" id="GO:0005829">
    <property type="term" value="C:cytosol"/>
    <property type="evidence" value="ECO:0007669"/>
    <property type="project" value="TreeGrafter"/>
</dbReference>
<keyword evidence="4" id="KW-0238">DNA-binding</keyword>
<dbReference type="SMART" id="SM00448">
    <property type="entry name" value="REC"/>
    <property type="match status" value="1"/>
</dbReference>
<evidence type="ECO:0000313" key="12">
    <source>
        <dbReference type="Proteomes" id="UP000693970"/>
    </source>
</evidence>
<dbReference type="CDD" id="cd06170">
    <property type="entry name" value="LuxR_C_like"/>
    <property type="match status" value="1"/>
</dbReference>
<dbReference type="SMART" id="SM00421">
    <property type="entry name" value="HTH_LUXR"/>
    <property type="match status" value="1"/>
</dbReference>
<evidence type="ECO:0000256" key="7">
    <source>
        <dbReference type="SAM" id="MobiDB-lite"/>
    </source>
</evidence>
<evidence type="ECO:0000256" key="6">
    <source>
        <dbReference type="PROSITE-ProRule" id="PRU00169"/>
    </source>
</evidence>
<evidence type="ECO:0000256" key="4">
    <source>
        <dbReference type="ARBA" id="ARBA00023125"/>
    </source>
</evidence>
<evidence type="ECO:0000256" key="3">
    <source>
        <dbReference type="ARBA" id="ARBA00023015"/>
    </source>
</evidence>
<sequence>MMMIRDSNKSTDKTTETTTTTTTTTTDTETTTEAIDSIKEDAWIVLVDDEESIRSAVSQLFLMNGYKHVTTCQNGQEVLDLLLKLQQDQQDQKQQQQQQPPVDDDLPDCIVCDVRMPIMDGLQLLKQVRQNDQWVTIPFILLTAKGSVSDRIQGYDCGADAYLSKPFQPTELLAIVENLLLRNQRRKQQQQQSQQLQSSNTVTTKSVDIQDLYDELNQIKDLLLYKGGGGVGNGWVIATPAASTTTNTNTATTATTTTSTTATTPDATTTRTTTETNQDDVDDDDDADADGVDLVVFSTEEQSILELLCDGRMTKEIAASRHVSVRRIEQLLTQMFRKTNTKNRTELVKWAVSNGHVE</sequence>
<dbReference type="GO" id="GO:0000156">
    <property type="term" value="F:phosphorelay response regulator activity"/>
    <property type="evidence" value="ECO:0007669"/>
    <property type="project" value="TreeGrafter"/>
</dbReference>
<evidence type="ECO:0000256" key="1">
    <source>
        <dbReference type="ARBA" id="ARBA00022553"/>
    </source>
</evidence>
<dbReference type="EMBL" id="JAGRRH010000002">
    <property type="protein sequence ID" value="KAG7372965.1"/>
    <property type="molecule type" value="Genomic_DNA"/>
</dbReference>
<dbReference type="GO" id="GO:0006355">
    <property type="term" value="P:regulation of DNA-templated transcription"/>
    <property type="evidence" value="ECO:0007669"/>
    <property type="project" value="InterPro"/>
</dbReference>
<dbReference type="PANTHER" id="PTHR48111:SF1">
    <property type="entry name" value="TWO-COMPONENT RESPONSE REGULATOR ORR33"/>
    <property type="match status" value="1"/>
</dbReference>
<dbReference type="PROSITE" id="PS50043">
    <property type="entry name" value="HTH_LUXR_2"/>
    <property type="match status" value="1"/>
</dbReference>
<reference evidence="10" key="1">
    <citation type="journal article" date="2021" name="Sci. Rep.">
        <title>Diploid genomic architecture of Nitzschia inconspicua, an elite biomass production diatom.</title>
        <authorList>
            <person name="Oliver A."/>
            <person name="Podell S."/>
            <person name="Pinowska A."/>
            <person name="Traller J.C."/>
            <person name="Smith S.R."/>
            <person name="McClure R."/>
            <person name="Beliaev A."/>
            <person name="Bohutskyi P."/>
            <person name="Hill E.A."/>
            <person name="Rabines A."/>
            <person name="Zheng H."/>
            <person name="Allen L.Z."/>
            <person name="Kuo A."/>
            <person name="Grigoriev I.V."/>
            <person name="Allen A.E."/>
            <person name="Hazlebeck D."/>
            <person name="Allen E.E."/>
        </authorList>
    </citation>
    <scope>NUCLEOTIDE SEQUENCE</scope>
    <source>
        <strain evidence="10">Hildebrandi</strain>
    </source>
</reference>
<dbReference type="Pfam" id="PF00196">
    <property type="entry name" value="GerE"/>
    <property type="match status" value="1"/>
</dbReference>
<dbReference type="PANTHER" id="PTHR48111">
    <property type="entry name" value="REGULATOR OF RPOS"/>
    <property type="match status" value="1"/>
</dbReference>
<keyword evidence="3" id="KW-0805">Transcription regulation</keyword>
<evidence type="ECO:0000256" key="5">
    <source>
        <dbReference type="ARBA" id="ARBA00023163"/>
    </source>
</evidence>
<comment type="caution">
    <text evidence="10">The sequence shown here is derived from an EMBL/GenBank/DDBJ whole genome shotgun (WGS) entry which is preliminary data.</text>
</comment>
<feature type="domain" description="Response regulatory" evidence="9">
    <location>
        <begin position="43"/>
        <end position="180"/>
    </location>
</feature>
<keyword evidence="5" id="KW-0804">Transcription</keyword>
<dbReference type="PROSITE" id="PS50110">
    <property type="entry name" value="RESPONSE_REGULATORY"/>
    <property type="match status" value="1"/>
</dbReference>
<dbReference type="GO" id="GO:0000976">
    <property type="term" value="F:transcription cis-regulatory region binding"/>
    <property type="evidence" value="ECO:0007669"/>
    <property type="project" value="TreeGrafter"/>
</dbReference>
<protein>
    <submittedName>
        <fullName evidence="11">CheY-like superfamily</fullName>
    </submittedName>
    <submittedName>
        <fullName evidence="10">Two-component response regulator</fullName>
    </submittedName>
</protein>
<feature type="compositionally biased region" description="Basic and acidic residues" evidence="7">
    <location>
        <begin position="1"/>
        <end position="15"/>
    </location>
</feature>
<feature type="compositionally biased region" description="Low complexity" evidence="7">
    <location>
        <begin position="16"/>
        <end position="33"/>
    </location>
</feature>
<evidence type="ECO:0000313" key="10">
    <source>
        <dbReference type="EMBL" id="KAG7336776.1"/>
    </source>
</evidence>
<reference evidence="10" key="2">
    <citation type="submission" date="2021-04" db="EMBL/GenBank/DDBJ databases">
        <authorList>
            <person name="Podell S."/>
        </authorList>
    </citation>
    <scope>NUCLEOTIDE SEQUENCE</scope>
    <source>
        <strain evidence="10">Hildebrandi</strain>
    </source>
</reference>
<feature type="domain" description="HTH luxR-type" evidence="8">
    <location>
        <begin position="290"/>
        <end position="355"/>
    </location>
</feature>
<dbReference type="InterPro" id="IPR001789">
    <property type="entry name" value="Sig_transdc_resp-reg_receiver"/>
</dbReference>
<feature type="modified residue" description="4-aspartylphosphate" evidence="6">
    <location>
        <position position="113"/>
    </location>
</feature>
<gene>
    <name evidence="10" type="ORF">IV203_022874</name>
    <name evidence="11" type="ORF">IV203_033689</name>
</gene>
<dbReference type="InterPro" id="IPR000792">
    <property type="entry name" value="Tscrpt_reg_LuxR_C"/>
</dbReference>
<dbReference type="OrthoDB" id="204659at2759"/>